<dbReference type="AlphaFoldDB" id="U5D9F4"/>
<keyword evidence="1" id="KW-0175">Coiled coil</keyword>
<organism evidence="3 4">
    <name type="scientific">Amborella trichopoda</name>
    <dbReference type="NCBI Taxonomy" id="13333"/>
    <lineage>
        <taxon>Eukaryota</taxon>
        <taxon>Viridiplantae</taxon>
        <taxon>Streptophyta</taxon>
        <taxon>Embryophyta</taxon>
        <taxon>Tracheophyta</taxon>
        <taxon>Spermatophyta</taxon>
        <taxon>Magnoliopsida</taxon>
        <taxon>Amborellales</taxon>
        <taxon>Amborellaceae</taxon>
        <taxon>Amborella</taxon>
    </lineage>
</organism>
<accession>U5D9F4</accession>
<dbReference type="Gramene" id="ERN17013">
    <property type="protein sequence ID" value="ERN17013"/>
    <property type="gene ID" value="AMTR_s00057p00217720"/>
</dbReference>
<proteinExistence type="predicted"/>
<reference evidence="4" key="1">
    <citation type="journal article" date="2013" name="Science">
        <title>The Amborella genome and the evolution of flowering plants.</title>
        <authorList>
            <consortium name="Amborella Genome Project"/>
        </authorList>
    </citation>
    <scope>NUCLEOTIDE SEQUENCE [LARGE SCALE GENOMIC DNA]</scope>
</reference>
<dbReference type="PANTHER" id="PTHR34681:SF2">
    <property type="entry name" value="UVEAL AUTOANTIGEN WITH COILED-COIL_ANKYRIN"/>
    <property type="match status" value="1"/>
</dbReference>
<dbReference type="STRING" id="13333.U5D9F4"/>
<sequence length="86" mass="9801">MELSGLKKTLNVEVEQLRSEFQELRNTLQQQQEDVTASLRNLVISDLPKVEESVKATDVTKEEDNAKESDEPKVKELAKESDEKVN</sequence>
<evidence type="ECO:0000313" key="4">
    <source>
        <dbReference type="Proteomes" id="UP000017836"/>
    </source>
</evidence>
<feature type="region of interest" description="Disordered" evidence="2">
    <location>
        <begin position="55"/>
        <end position="86"/>
    </location>
</feature>
<name>U5D9F4_AMBTC</name>
<feature type="coiled-coil region" evidence="1">
    <location>
        <begin position="7"/>
        <end position="41"/>
    </location>
</feature>
<dbReference type="EMBL" id="KI392405">
    <property type="protein sequence ID" value="ERN17013.1"/>
    <property type="molecule type" value="Genomic_DNA"/>
</dbReference>
<evidence type="ECO:0000313" key="3">
    <source>
        <dbReference type="EMBL" id="ERN17013.1"/>
    </source>
</evidence>
<keyword evidence="4" id="KW-1185">Reference proteome</keyword>
<dbReference type="Proteomes" id="UP000017836">
    <property type="component" value="Unassembled WGS sequence"/>
</dbReference>
<dbReference type="HOGENOM" id="CLU_191722_0_0_1"/>
<dbReference type="PANTHER" id="PTHR34681">
    <property type="entry name" value="UVEAL AUTOANTIGEN WITH COILED-COIL/ANKYRIN"/>
    <property type="match status" value="1"/>
</dbReference>
<evidence type="ECO:0000256" key="1">
    <source>
        <dbReference type="SAM" id="Coils"/>
    </source>
</evidence>
<evidence type="ECO:0000256" key="2">
    <source>
        <dbReference type="SAM" id="MobiDB-lite"/>
    </source>
</evidence>
<gene>
    <name evidence="3" type="ORF">AMTR_s00057p00217720</name>
</gene>
<protein>
    <submittedName>
        <fullName evidence="3">Uncharacterized protein</fullName>
    </submittedName>
</protein>